<keyword evidence="4" id="KW-1185">Reference proteome</keyword>
<gene>
    <name evidence="3" type="primary">SSF1</name>
    <name evidence="3" type="ORF">K7432_003515</name>
</gene>
<organism evidence="3 4">
    <name type="scientific">Basidiobolus ranarum</name>
    <dbReference type="NCBI Taxonomy" id="34480"/>
    <lineage>
        <taxon>Eukaryota</taxon>
        <taxon>Fungi</taxon>
        <taxon>Fungi incertae sedis</taxon>
        <taxon>Zoopagomycota</taxon>
        <taxon>Entomophthoromycotina</taxon>
        <taxon>Basidiobolomycetes</taxon>
        <taxon>Basidiobolales</taxon>
        <taxon>Basidiobolaceae</taxon>
        <taxon>Basidiobolus</taxon>
    </lineage>
</organism>
<evidence type="ECO:0000313" key="4">
    <source>
        <dbReference type="Proteomes" id="UP001479436"/>
    </source>
</evidence>
<sequence length="402" mass="45684">MAKRRRKNRTHARPSEVEDIGPKPPKSFVLRSGPVGKAVTILSRDLRKVMEPNTATKLKERKNNKLKDFVHVAGQLGVTHYMIFSRTDTGTNLRIARNPRGPTLTFRVLKYSLIKDVLRLQRTPKSPGSEYRSPPLLVLNNFGGENKEMKLMTSMFQNLFPPINVQNMHLNDARRVVLLNYNSETQTIDFRHYCIGVKPIGVTKGVKKIITSELPKLGKFEDISEYVLREAFASESDVEDGPDSTVTLAQNYHGRNNRKSEQRAIRLTELGPRLEMKLTKIQEGLCEGPILFHSYIHKSPEEIKAQEKARQMKKQEAAVRRKQQEINVEKKKAAAEAHKIACGAGASKPEDEEDEDSDDIKEHSGDDDDDDVDDEDEEDEDEEEELEAFDDESGDESNDDEE</sequence>
<accession>A0ABR2WZR2</accession>
<dbReference type="PANTHER" id="PTHR12661">
    <property type="entry name" value="PETER PAN-RELATED"/>
    <property type="match status" value="1"/>
</dbReference>
<dbReference type="SMART" id="SM00879">
    <property type="entry name" value="Brix"/>
    <property type="match status" value="1"/>
</dbReference>
<dbReference type="Proteomes" id="UP001479436">
    <property type="component" value="Unassembled WGS sequence"/>
</dbReference>
<dbReference type="Gene3D" id="3.40.50.10480">
    <property type="entry name" value="Probable brix-domain ribosomal biogenesis protein"/>
    <property type="match status" value="1"/>
</dbReference>
<comment type="caution">
    <text evidence="3">The sequence shown here is derived from an EMBL/GenBank/DDBJ whole genome shotgun (WGS) entry which is preliminary data.</text>
</comment>
<reference evidence="3 4" key="1">
    <citation type="submission" date="2023-04" db="EMBL/GenBank/DDBJ databases">
        <title>Genome of Basidiobolus ranarum AG-B5.</title>
        <authorList>
            <person name="Stajich J.E."/>
            <person name="Carter-House D."/>
            <person name="Gryganskyi A."/>
        </authorList>
    </citation>
    <scope>NUCLEOTIDE SEQUENCE [LARGE SCALE GENOMIC DNA]</scope>
    <source>
        <strain evidence="3 4">AG-B5</strain>
    </source>
</reference>
<evidence type="ECO:0000313" key="3">
    <source>
        <dbReference type="EMBL" id="KAK9767003.1"/>
    </source>
</evidence>
<feature type="region of interest" description="Disordered" evidence="1">
    <location>
        <begin position="304"/>
        <end position="402"/>
    </location>
</feature>
<proteinExistence type="predicted"/>
<protein>
    <submittedName>
        <fullName evidence="3">rRNA-binding ribosome biosynthesis protein</fullName>
    </submittedName>
</protein>
<dbReference type="InterPro" id="IPR045112">
    <property type="entry name" value="PPAN-like"/>
</dbReference>
<name>A0ABR2WZR2_9FUNG</name>
<dbReference type="PANTHER" id="PTHR12661:SF5">
    <property type="entry name" value="SUPPRESSOR OF SWI4 1 HOMOLOG"/>
    <property type="match status" value="1"/>
</dbReference>
<dbReference type="Pfam" id="PF04427">
    <property type="entry name" value="Brix"/>
    <property type="match status" value="1"/>
</dbReference>
<feature type="domain" description="Brix" evidence="2">
    <location>
        <begin position="25"/>
        <end position="287"/>
    </location>
</feature>
<feature type="compositionally biased region" description="Basic residues" evidence="1">
    <location>
        <begin position="1"/>
        <end position="12"/>
    </location>
</feature>
<dbReference type="InterPro" id="IPR007109">
    <property type="entry name" value="Brix"/>
</dbReference>
<dbReference type="EMBL" id="JASJQH010000108">
    <property type="protein sequence ID" value="KAK9767003.1"/>
    <property type="molecule type" value="Genomic_DNA"/>
</dbReference>
<feature type="region of interest" description="Disordered" evidence="1">
    <location>
        <begin position="1"/>
        <end position="29"/>
    </location>
</feature>
<evidence type="ECO:0000259" key="2">
    <source>
        <dbReference type="PROSITE" id="PS50833"/>
    </source>
</evidence>
<feature type="compositionally biased region" description="Basic and acidic residues" evidence="1">
    <location>
        <begin position="304"/>
        <end position="339"/>
    </location>
</feature>
<evidence type="ECO:0000256" key="1">
    <source>
        <dbReference type="SAM" id="MobiDB-lite"/>
    </source>
</evidence>
<feature type="compositionally biased region" description="Acidic residues" evidence="1">
    <location>
        <begin position="350"/>
        <end position="402"/>
    </location>
</feature>
<dbReference type="PROSITE" id="PS50833">
    <property type="entry name" value="BRIX"/>
    <property type="match status" value="1"/>
</dbReference>